<feature type="signal peptide" evidence="1">
    <location>
        <begin position="1"/>
        <end position="24"/>
    </location>
</feature>
<evidence type="ECO:0000256" key="1">
    <source>
        <dbReference type="SAM" id="SignalP"/>
    </source>
</evidence>
<proteinExistence type="predicted"/>
<keyword evidence="1" id="KW-0732">Signal</keyword>
<feature type="chain" id="PRO_5047068145" evidence="1">
    <location>
        <begin position="25"/>
        <end position="214"/>
    </location>
</feature>
<keyword evidence="3" id="KW-1185">Reference proteome</keyword>
<dbReference type="EMBL" id="JBHSMP010000027">
    <property type="protein sequence ID" value="MFC5431007.1"/>
    <property type="molecule type" value="Genomic_DNA"/>
</dbReference>
<dbReference type="Proteomes" id="UP001596103">
    <property type="component" value="Unassembled WGS sequence"/>
</dbReference>
<sequence length="214" mass="23991">MISVRSLLIVVSAIFAFLAGRAHASPETDFWKWFQTNEASLYDFERDQEVTFDRLTAEMHKVDSSLTFEFGPKQNRQREFVISADGIRAAFPKVESLASSAPELPRWKVIKFRPRREPADIQYNGITVKANSVSVDIYPDGEKADLTVFIAGYSAVERKTFRAIAYLFLDQALGEVDVETRVGGIDVQAPLTPNTNAIPLSELPKAFDACVLKR</sequence>
<accession>A0ABW0JCY8</accession>
<evidence type="ECO:0000313" key="2">
    <source>
        <dbReference type="EMBL" id="MFC5431007.1"/>
    </source>
</evidence>
<protein>
    <submittedName>
        <fullName evidence="2">Uncharacterized protein</fullName>
    </submittedName>
</protein>
<organism evidence="2 3">
    <name type="scientific">Paraburkholderia denitrificans</name>
    <dbReference type="NCBI Taxonomy" id="694025"/>
    <lineage>
        <taxon>Bacteria</taxon>
        <taxon>Pseudomonadati</taxon>
        <taxon>Pseudomonadota</taxon>
        <taxon>Betaproteobacteria</taxon>
        <taxon>Burkholderiales</taxon>
        <taxon>Burkholderiaceae</taxon>
        <taxon>Paraburkholderia</taxon>
    </lineage>
</organism>
<gene>
    <name evidence="2" type="ORF">ACFPTO_19705</name>
</gene>
<dbReference type="RefSeq" id="WP_377713934.1">
    <property type="nucleotide sequence ID" value="NZ_JBHSMP010000027.1"/>
</dbReference>
<name>A0ABW0JCY8_9BURK</name>
<comment type="caution">
    <text evidence="2">The sequence shown here is derived from an EMBL/GenBank/DDBJ whole genome shotgun (WGS) entry which is preliminary data.</text>
</comment>
<evidence type="ECO:0000313" key="3">
    <source>
        <dbReference type="Proteomes" id="UP001596103"/>
    </source>
</evidence>
<reference evidence="3" key="1">
    <citation type="journal article" date="2019" name="Int. J. Syst. Evol. Microbiol.">
        <title>The Global Catalogue of Microorganisms (GCM) 10K type strain sequencing project: providing services to taxonomists for standard genome sequencing and annotation.</title>
        <authorList>
            <consortium name="The Broad Institute Genomics Platform"/>
            <consortium name="The Broad Institute Genome Sequencing Center for Infectious Disease"/>
            <person name="Wu L."/>
            <person name="Ma J."/>
        </authorList>
    </citation>
    <scope>NUCLEOTIDE SEQUENCE [LARGE SCALE GENOMIC DNA]</scope>
    <source>
        <strain evidence="3">CCUG 56042</strain>
    </source>
</reference>